<protein>
    <submittedName>
        <fullName evidence="1">Uncharacterized protein</fullName>
    </submittedName>
</protein>
<name>A0AAN7Q541_9MYRT</name>
<comment type="caution">
    <text evidence="1">The sequence shown here is derived from an EMBL/GenBank/DDBJ whole genome shotgun (WGS) entry which is preliminary data.</text>
</comment>
<reference evidence="1 2" key="1">
    <citation type="journal article" date="2023" name="Hortic Res">
        <title>Pangenome of water caltrop reveals structural variations and asymmetric subgenome divergence after allopolyploidization.</title>
        <authorList>
            <person name="Zhang X."/>
            <person name="Chen Y."/>
            <person name="Wang L."/>
            <person name="Yuan Y."/>
            <person name="Fang M."/>
            <person name="Shi L."/>
            <person name="Lu R."/>
            <person name="Comes H.P."/>
            <person name="Ma Y."/>
            <person name="Chen Y."/>
            <person name="Huang G."/>
            <person name="Zhou Y."/>
            <person name="Zheng Z."/>
            <person name="Qiu Y."/>
        </authorList>
    </citation>
    <scope>NUCLEOTIDE SEQUENCE [LARGE SCALE GENOMIC DNA]</scope>
    <source>
        <tissue evidence="1">Roots</tissue>
    </source>
</reference>
<dbReference type="Proteomes" id="UP001345219">
    <property type="component" value="Chromosome 6"/>
</dbReference>
<dbReference type="AlphaFoldDB" id="A0AAN7Q541"/>
<accession>A0AAN7Q541</accession>
<proteinExistence type="predicted"/>
<sequence length="109" mass="12433">MFKLKGRLNQAVISSCYLESEKVIVPRARREGLPACLPEYSRASYYAHFSQGPFIFNFAVLISPYQQIEVAMWNSHLPRRVLLPLVYTHIPNCSACNITMGNFCHLPLS</sequence>
<gene>
    <name evidence="1" type="ORF">SAY87_007107</name>
</gene>
<evidence type="ECO:0000313" key="2">
    <source>
        <dbReference type="Proteomes" id="UP001345219"/>
    </source>
</evidence>
<dbReference type="EMBL" id="JAXIOK010000013">
    <property type="protein sequence ID" value="KAK4756980.1"/>
    <property type="molecule type" value="Genomic_DNA"/>
</dbReference>
<keyword evidence="2" id="KW-1185">Reference proteome</keyword>
<organism evidence="1 2">
    <name type="scientific">Trapa incisa</name>
    <dbReference type="NCBI Taxonomy" id="236973"/>
    <lineage>
        <taxon>Eukaryota</taxon>
        <taxon>Viridiplantae</taxon>
        <taxon>Streptophyta</taxon>
        <taxon>Embryophyta</taxon>
        <taxon>Tracheophyta</taxon>
        <taxon>Spermatophyta</taxon>
        <taxon>Magnoliopsida</taxon>
        <taxon>eudicotyledons</taxon>
        <taxon>Gunneridae</taxon>
        <taxon>Pentapetalae</taxon>
        <taxon>rosids</taxon>
        <taxon>malvids</taxon>
        <taxon>Myrtales</taxon>
        <taxon>Lythraceae</taxon>
        <taxon>Trapa</taxon>
    </lineage>
</organism>
<evidence type="ECO:0000313" key="1">
    <source>
        <dbReference type="EMBL" id="KAK4756980.1"/>
    </source>
</evidence>